<evidence type="ECO:0000256" key="1">
    <source>
        <dbReference type="SAM" id="SignalP"/>
    </source>
</evidence>
<dbReference type="AlphaFoldDB" id="A0A9E8NAS3"/>
<dbReference type="KEGG" id="dpf:ON006_28355"/>
<sequence>MRILYLFLLCLSTLFLACKKDKKEVDPVVVAPERAYTDTSKIALSSNFESYLIKQKIDPVAVPDGFVLYRDIKEVDTLIISEPIGVSTSLKGIDGFTNLRYFSSKGLTVDTLDFSQNKKLQYFDYQPAAHCMFCTTLSVLNFGKVNSLRHLRLESSQVKSFNIGDLKLLNSLQLITNFGIRSLDVSGCKELKMITTMGALSNLTLGDHPKLEIMKCGKELHGAKISKYPALRILHVYCDGVVDLDFSKHTELEEAHIIDPNKLSIDLTKAVKLKRVMVDGQTNWTQIAIDLSQNKELKECYLFATNIKTICVSSMSMVSTVDWKRDSTAEFKVCH</sequence>
<dbReference type="SUPFAM" id="SSF52058">
    <property type="entry name" value="L domain-like"/>
    <property type="match status" value="1"/>
</dbReference>
<keyword evidence="3" id="KW-1185">Reference proteome</keyword>
<reference evidence="2" key="1">
    <citation type="submission" date="2022-11" db="EMBL/GenBank/DDBJ databases">
        <title>Dyadobacter pollutisoli sp. nov., isolated from plastic dumped soil.</title>
        <authorList>
            <person name="Kim J.M."/>
            <person name="Kim K.R."/>
            <person name="Lee J.K."/>
            <person name="Hao L."/>
            <person name="Jeon C.O."/>
        </authorList>
    </citation>
    <scope>NUCLEOTIDE SEQUENCE</scope>
    <source>
        <strain evidence="2">U1</strain>
    </source>
</reference>
<name>A0A9E8NAS3_9BACT</name>
<dbReference type="Gene3D" id="3.80.10.10">
    <property type="entry name" value="Ribonuclease Inhibitor"/>
    <property type="match status" value="1"/>
</dbReference>
<protein>
    <recommendedName>
        <fullName evidence="4">Leucine-rich repeat domain-containing protein</fullName>
    </recommendedName>
</protein>
<proteinExistence type="predicted"/>
<dbReference type="PROSITE" id="PS51257">
    <property type="entry name" value="PROKAR_LIPOPROTEIN"/>
    <property type="match status" value="1"/>
</dbReference>
<organism evidence="2 3">
    <name type="scientific">Dyadobacter pollutisoli</name>
    <dbReference type="NCBI Taxonomy" id="2910158"/>
    <lineage>
        <taxon>Bacteria</taxon>
        <taxon>Pseudomonadati</taxon>
        <taxon>Bacteroidota</taxon>
        <taxon>Cytophagia</taxon>
        <taxon>Cytophagales</taxon>
        <taxon>Spirosomataceae</taxon>
        <taxon>Dyadobacter</taxon>
    </lineage>
</organism>
<keyword evidence="1" id="KW-0732">Signal</keyword>
<evidence type="ECO:0000313" key="3">
    <source>
        <dbReference type="Proteomes" id="UP001164653"/>
    </source>
</evidence>
<dbReference type="EMBL" id="CP112998">
    <property type="protein sequence ID" value="WAC11632.1"/>
    <property type="molecule type" value="Genomic_DNA"/>
</dbReference>
<gene>
    <name evidence="2" type="ORF">ON006_28355</name>
</gene>
<dbReference type="Proteomes" id="UP001164653">
    <property type="component" value="Chromosome"/>
</dbReference>
<feature type="chain" id="PRO_5039021272" description="Leucine-rich repeat domain-containing protein" evidence="1">
    <location>
        <begin position="18"/>
        <end position="335"/>
    </location>
</feature>
<evidence type="ECO:0008006" key="4">
    <source>
        <dbReference type="Google" id="ProtNLM"/>
    </source>
</evidence>
<dbReference type="RefSeq" id="WP_244821563.1">
    <property type="nucleotide sequence ID" value="NZ_CP112998.1"/>
</dbReference>
<dbReference type="InterPro" id="IPR032675">
    <property type="entry name" value="LRR_dom_sf"/>
</dbReference>
<evidence type="ECO:0000313" key="2">
    <source>
        <dbReference type="EMBL" id="WAC11632.1"/>
    </source>
</evidence>
<accession>A0A9E8NAS3</accession>
<feature type="signal peptide" evidence="1">
    <location>
        <begin position="1"/>
        <end position="17"/>
    </location>
</feature>